<dbReference type="Pfam" id="PF00975">
    <property type="entry name" value="Thioesterase"/>
    <property type="match status" value="1"/>
</dbReference>
<keyword evidence="3" id="KW-0378">Hydrolase</keyword>
<dbReference type="InterPro" id="IPR029058">
    <property type="entry name" value="AB_hydrolase_fold"/>
</dbReference>
<accession>K9VZS4</accession>
<dbReference type="eggNOG" id="COG3208">
    <property type="taxonomic scope" value="Bacteria"/>
</dbReference>
<dbReference type="PANTHER" id="PTHR11487">
    <property type="entry name" value="THIOESTERASE"/>
    <property type="match status" value="1"/>
</dbReference>
<dbReference type="EC" id="3.1.2.14" evidence="3"/>
<protein>
    <submittedName>
        <fullName evidence="3">Oleoyl-(Acyl-carrier-protein) hydrolase</fullName>
        <ecNumber evidence="3">3.1.2.14</ecNumber>
    </submittedName>
</protein>
<dbReference type="GO" id="GO:0016297">
    <property type="term" value="F:fatty acyl-[ACP] hydrolase activity"/>
    <property type="evidence" value="ECO:0007669"/>
    <property type="project" value="UniProtKB-EC"/>
</dbReference>
<comment type="similarity">
    <text evidence="1">Belongs to the thioesterase family.</text>
</comment>
<dbReference type="EMBL" id="CP003620">
    <property type="protein sequence ID" value="AFZ13024.1"/>
    <property type="molecule type" value="Genomic_DNA"/>
</dbReference>
<dbReference type="PANTHER" id="PTHR11487:SF0">
    <property type="entry name" value="S-ACYL FATTY ACID SYNTHASE THIOESTERASE, MEDIUM CHAIN"/>
    <property type="match status" value="1"/>
</dbReference>
<dbReference type="HOGENOM" id="CLU_070456_1_1_3"/>
<reference evidence="3 4" key="1">
    <citation type="submission" date="2012-06" db="EMBL/GenBank/DDBJ databases">
        <title>Finished chromosome of genome of Crinalium epipsammum PCC 9333.</title>
        <authorList>
            <consortium name="US DOE Joint Genome Institute"/>
            <person name="Gugger M."/>
            <person name="Coursin T."/>
            <person name="Rippka R."/>
            <person name="Tandeau De Marsac N."/>
            <person name="Huntemann M."/>
            <person name="Wei C.-L."/>
            <person name="Han J."/>
            <person name="Detter J.C."/>
            <person name="Han C."/>
            <person name="Tapia R."/>
            <person name="Davenport K."/>
            <person name="Daligault H."/>
            <person name="Erkkila T."/>
            <person name="Gu W."/>
            <person name="Munk A.C.C."/>
            <person name="Teshima H."/>
            <person name="Xu Y."/>
            <person name="Chain P."/>
            <person name="Chen A."/>
            <person name="Krypides N."/>
            <person name="Mavromatis K."/>
            <person name="Markowitz V."/>
            <person name="Szeto E."/>
            <person name="Ivanova N."/>
            <person name="Mikhailova N."/>
            <person name="Ovchinnikova G."/>
            <person name="Pagani I."/>
            <person name="Pati A."/>
            <person name="Goodwin L."/>
            <person name="Peters L."/>
            <person name="Pitluck S."/>
            <person name="Woyke T."/>
            <person name="Kerfeld C."/>
        </authorList>
    </citation>
    <scope>NUCLEOTIDE SEQUENCE [LARGE SCALE GENOMIC DNA]</scope>
    <source>
        <strain evidence="3 4">PCC 9333</strain>
    </source>
</reference>
<dbReference type="Proteomes" id="UP000010472">
    <property type="component" value="Chromosome"/>
</dbReference>
<sequence>MLNTSKSTIGAWVTFPQPNPQANLRLFCFPYAGGSSVIFRTWANNLPKSIEVCPIELPGRGSRFIETPFTRLDLLVEAIAPSILPYLDKPFAFFGHSMGAVISFELTRLINRKYGLLPVHLLIAGRHAPQLSDRHPPIHTLPEPAFIQGLCRYNGMPKQVLENTELMEVFLPIIRADFAICETYNYTNDPPLSCPITAFGGLQDSETSVAELEAWRNQTNNSFSLHLLPGDHFFIQSDQLLLLQLISQVLT</sequence>
<name>K9VZS4_9CYAN</name>
<proteinExistence type="inferred from homology"/>
<evidence type="ECO:0000256" key="1">
    <source>
        <dbReference type="ARBA" id="ARBA00007169"/>
    </source>
</evidence>
<dbReference type="OrthoDB" id="2213423at2"/>
<dbReference type="RefSeq" id="WP_015203140.1">
    <property type="nucleotide sequence ID" value="NC_019753.1"/>
</dbReference>
<dbReference type="SUPFAM" id="SSF53474">
    <property type="entry name" value="alpha/beta-Hydrolases"/>
    <property type="match status" value="1"/>
</dbReference>
<dbReference type="GO" id="GO:0008610">
    <property type="term" value="P:lipid biosynthetic process"/>
    <property type="evidence" value="ECO:0007669"/>
    <property type="project" value="TreeGrafter"/>
</dbReference>
<organism evidence="3 4">
    <name type="scientific">Crinalium epipsammum PCC 9333</name>
    <dbReference type="NCBI Taxonomy" id="1173022"/>
    <lineage>
        <taxon>Bacteria</taxon>
        <taxon>Bacillati</taxon>
        <taxon>Cyanobacteriota</taxon>
        <taxon>Cyanophyceae</taxon>
        <taxon>Gomontiellales</taxon>
        <taxon>Gomontiellaceae</taxon>
        <taxon>Crinalium</taxon>
    </lineage>
</organism>
<feature type="domain" description="Thioesterase" evidence="2">
    <location>
        <begin position="25"/>
        <end position="239"/>
    </location>
</feature>
<keyword evidence="4" id="KW-1185">Reference proteome</keyword>
<evidence type="ECO:0000313" key="4">
    <source>
        <dbReference type="Proteomes" id="UP000010472"/>
    </source>
</evidence>
<dbReference type="KEGG" id="cep:Cri9333_2148"/>
<dbReference type="Gene3D" id="3.40.50.1820">
    <property type="entry name" value="alpha/beta hydrolase"/>
    <property type="match status" value="1"/>
</dbReference>
<dbReference type="InterPro" id="IPR001031">
    <property type="entry name" value="Thioesterase"/>
</dbReference>
<dbReference type="InterPro" id="IPR012223">
    <property type="entry name" value="TEII"/>
</dbReference>
<evidence type="ECO:0000259" key="2">
    <source>
        <dbReference type="Pfam" id="PF00975"/>
    </source>
</evidence>
<dbReference type="AlphaFoldDB" id="K9VZS4"/>
<gene>
    <name evidence="3" type="ORF">Cri9333_2148</name>
</gene>
<dbReference type="STRING" id="1173022.Cri9333_2148"/>
<evidence type="ECO:0000313" key="3">
    <source>
        <dbReference type="EMBL" id="AFZ13024.1"/>
    </source>
</evidence>